<dbReference type="PIRSF" id="PIRSF038958">
    <property type="entry name" value="PG_synth_SpoVB"/>
    <property type="match status" value="1"/>
</dbReference>
<name>A0ABR7GIP2_9FIRM</name>
<evidence type="ECO:0000256" key="4">
    <source>
        <dbReference type="ARBA" id="ARBA00022989"/>
    </source>
</evidence>
<dbReference type="EMBL" id="JACOPG010000004">
    <property type="protein sequence ID" value="MBC5687155.1"/>
    <property type="molecule type" value="Genomic_DNA"/>
</dbReference>
<dbReference type="RefSeq" id="WP_118281910.1">
    <property type="nucleotide sequence ID" value="NZ_JACOPG010000004.1"/>
</dbReference>
<accession>A0ABR7GIP2</accession>
<reference evidence="7 8" key="1">
    <citation type="submission" date="2020-08" db="EMBL/GenBank/DDBJ databases">
        <title>Genome public.</title>
        <authorList>
            <person name="Liu C."/>
            <person name="Sun Q."/>
        </authorList>
    </citation>
    <scope>NUCLEOTIDE SEQUENCE [LARGE SCALE GENOMIC DNA]</scope>
    <source>
        <strain evidence="7 8">NSJ-9</strain>
    </source>
</reference>
<evidence type="ECO:0000313" key="7">
    <source>
        <dbReference type="EMBL" id="MBC5687155.1"/>
    </source>
</evidence>
<feature type="transmembrane region" description="Helical" evidence="6">
    <location>
        <begin position="43"/>
        <end position="63"/>
    </location>
</feature>
<dbReference type="Proteomes" id="UP000643810">
    <property type="component" value="Unassembled WGS sequence"/>
</dbReference>
<protein>
    <submittedName>
        <fullName evidence="7">Oligosaccharide flippase family protein</fullName>
    </submittedName>
</protein>
<feature type="transmembrane region" description="Helical" evidence="6">
    <location>
        <begin position="12"/>
        <end position="31"/>
    </location>
</feature>
<feature type="transmembrane region" description="Helical" evidence="6">
    <location>
        <begin position="188"/>
        <end position="208"/>
    </location>
</feature>
<evidence type="ECO:0000256" key="1">
    <source>
        <dbReference type="ARBA" id="ARBA00004651"/>
    </source>
</evidence>
<feature type="transmembrane region" description="Helical" evidence="6">
    <location>
        <begin position="269"/>
        <end position="298"/>
    </location>
</feature>
<evidence type="ECO:0000256" key="6">
    <source>
        <dbReference type="SAM" id="Phobius"/>
    </source>
</evidence>
<dbReference type="InterPro" id="IPR002797">
    <property type="entry name" value="Polysacc_synth"/>
</dbReference>
<dbReference type="InterPro" id="IPR050833">
    <property type="entry name" value="Poly_Biosynth_Transport"/>
</dbReference>
<keyword evidence="3 6" id="KW-0812">Transmembrane</keyword>
<dbReference type="PANTHER" id="PTHR30250:SF24">
    <property type="entry name" value="STAGE V SPORULATION PROTEIN B"/>
    <property type="match status" value="1"/>
</dbReference>
<comment type="caution">
    <text evidence="7">The sequence shown here is derived from an EMBL/GenBank/DDBJ whole genome shotgun (WGS) entry which is preliminary data.</text>
</comment>
<organism evidence="7 8">
    <name type="scientific">Roseburia lenta</name>
    <dbReference type="NCBI Taxonomy" id="2763061"/>
    <lineage>
        <taxon>Bacteria</taxon>
        <taxon>Bacillati</taxon>
        <taxon>Bacillota</taxon>
        <taxon>Clostridia</taxon>
        <taxon>Lachnospirales</taxon>
        <taxon>Lachnospiraceae</taxon>
        <taxon>Roseburia</taxon>
    </lineage>
</organism>
<sequence length="440" mass="48601">MRKNTHPVYSGALLLTITGLFCRLLGFYYKIFLSRAIGAKELGLYQLAMPLLAVGIAFANSGIHTAISRFVAKSSSAKDGREKSYLAMGMCLSLALSAVFCIPCLLFADSIAAGLFHEPSIKTLLYPLILCIPLECIHGCINGYYYGLQKSKIPSIGQCIEQVVRIGSVMGIYYITIHSGLPFTKFHAMLGLLLGEIAATFYYLNLLSLSQKQIRQKPSAQVNTTCKDLLSMACPLTATRLLLTVLHGIENIMIPLCLVRFGLTNTQSLSIYGIYSGMALPMIFFPTVLSNSIAVMLLPSISRAKEEGRNYYIRHSITVGFFLCMFLGFLCSFFFYFFSPLIGQKIFANEVAGIYIRTLSWLCPFLFLGTTMNSILNGLGNVKDTFFNSMTGALIRLAFIFFGIPLYGFRAFLLGVLCSQVVSAFMAYLRLLSITCKKNA</sequence>
<comment type="subcellular location">
    <subcellularLocation>
        <location evidence="1">Cell membrane</location>
        <topology evidence="1">Multi-pass membrane protein</topology>
    </subcellularLocation>
</comment>
<evidence type="ECO:0000256" key="3">
    <source>
        <dbReference type="ARBA" id="ARBA00022692"/>
    </source>
</evidence>
<feature type="transmembrane region" description="Helical" evidence="6">
    <location>
        <begin position="159"/>
        <end position="176"/>
    </location>
</feature>
<feature type="transmembrane region" description="Helical" evidence="6">
    <location>
        <begin position="124"/>
        <end position="147"/>
    </location>
</feature>
<feature type="transmembrane region" description="Helical" evidence="6">
    <location>
        <begin position="358"/>
        <end position="379"/>
    </location>
</feature>
<gene>
    <name evidence="7" type="ORF">H8R94_11175</name>
</gene>
<feature type="transmembrane region" description="Helical" evidence="6">
    <location>
        <begin position="319"/>
        <end position="338"/>
    </location>
</feature>
<proteinExistence type="predicted"/>
<feature type="transmembrane region" description="Helical" evidence="6">
    <location>
        <begin position="84"/>
        <end position="108"/>
    </location>
</feature>
<evidence type="ECO:0000256" key="5">
    <source>
        <dbReference type="ARBA" id="ARBA00023136"/>
    </source>
</evidence>
<feature type="transmembrane region" description="Helical" evidence="6">
    <location>
        <begin position="386"/>
        <end position="406"/>
    </location>
</feature>
<dbReference type="Pfam" id="PF01943">
    <property type="entry name" value="Polysacc_synt"/>
    <property type="match status" value="1"/>
</dbReference>
<keyword evidence="8" id="KW-1185">Reference proteome</keyword>
<feature type="transmembrane region" description="Helical" evidence="6">
    <location>
        <begin position="412"/>
        <end position="432"/>
    </location>
</feature>
<keyword evidence="4 6" id="KW-1133">Transmembrane helix</keyword>
<keyword evidence="2" id="KW-1003">Cell membrane</keyword>
<evidence type="ECO:0000313" key="8">
    <source>
        <dbReference type="Proteomes" id="UP000643810"/>
    </source>
</evidence>
<dbReference type="InterPro" id="IPR024923">
    <property type="entry name" value="PG_synth_SpoVB"/>
</dbReference>
<keyword evidence="5 6" id="KW-0472">Membrane</keyword>
<evidence type="ECO:0000256" key="2">
    <source>
        <dbReference type="ARBA" id="ARBA00022475"/>
    </source>
</evidence>
<dbReference type="PANTHER" id="PTHR30250">
    <property type="entry name" value="PST FAMILY PREDICTED COLANIC ACID TRANSPORTER"/>
    <property type="match status" value="1"/>
</dbReference>